<organism evidence="1">
    <name type="scientific">Fagus sylvatica</name>
    <name type="common">Beechnut</name>
    <dbReference type="NCBI Taxonomy" id="28930"/>
    <lineage>
        <taxon>Eukaryota</taxon>
        <taxon>Viridiplantae</taxon>
        <taxon>Streptophyta</taxon>
        <taxon>Embryophyta</taxon>
        <taxon>Tracheophyta</taxon>
        <taxon>Spermatophyta</taxon>
        <taxon>Magnoliopsida</taxon>
        <taxon>eudicotyledons</taxon>
        <taxon>Gunneridae</taxon>
        <taxon>Pentapetalae</taxon>
        <taxon>rosids</taxon>
        <taxon>fabids</taxon>
        <taxon>Fagales</taxon>
        <taxon>Fagaceae</taxon>
        <taxon>Fagus</taxon>
    </lineage>
</organism>
<gene>
    <name evidence="1" type="ORF">FSB_LOCUS3021</name>
</gene>
<dbReference type="AlphaFoldDB" id="A0A2N9EKN1"/>
<protein>
    <submittedName>
        <fullName evidence="1">Uncharacterized protein</fullName>
    </submittedName>
</protein>
<name>A0A2N9EKN1_FAGSY</name>
<dbReference type="EMBL" id="OIVN01000147">
    <property type="protein sequence ID" value="SPC75139.1"/>
    <property type="molecule type" value="Genomic_DNA"/>
</dbReference>
<sequence>MCLLSNVPGLADQLVASQEDSARKRGNVGGKIPELSAQTLFRRPVFTRVVDVAPDVGFRRSWYRRKACATYFSTVQALHRGELGFARYDLANRGRRNVPYAKGFDHNSLVSRPFLARKVSNRSSHHVLQNGQGARALVGSGNGSVKPRSNLVNSLVKLGQTLGNVSRTFFLRSYLMWHEPSSDQAGLVRAVLVLRADTRENPGGTAKNLPQFTCHSLSDALALNRLTHGSKVKVGFRFLVFSLNSTFPTSAFSFPSSSDLALRKFVRLSELQIEVVQRFGILNPNTLRGDLDLGTTQAANRGGNQRPNTLRGDLDLGTTQAANRVVQPTVWNLNPNTLRGDLDLGTTQAANRGGLPTVWNLSPNTLRGDLDLGTTQAANRVVQRCKSGGFNGLESQSKQLRGDLDLGTTQAANRGGPTALESQSKHVEGCLTGVVVAEIVAGPHALDSCECMNIEDAMRASIEVVVALSVGSECTRIPYFRLSYLVVLTTCSWSLAHLVGLSDALDHLVGRHFLNLRSVRSSLRFFHHILDGGSPLLISGLSSNFSVRGKIAPVWYNKINEFLIPGLRYYHRFGRFCKRCPFAWMM</sequence>
<evidence type="ECO:0000313" key="1">
    <source>
        <dbReference type="EMBL" id="SPC75139.1"/>
    </source>
</evidence>
<proteinExistence type="predicted"/>
<accession>A0A2N9EKN1</accession>
<reference evidence="1" key="1">
    <citation type="submission" date="2018-02" db="EMBL/GenBank/DDBJ databases">
        <authorList>
            <person name="Cohen D.B."/>
            <person name="Kent A.D."/>
        </authorList>
    </citation>
    <scope>NUCLEOTIDE SEQUENCE</scope>
</reference>